<dbReference type="FunFam" id="3.30.70.270:FF:000001">
    <property type="entry name" value="Diguanylate cyclase domain protein"/>
    <property type="match status" value="1"/>
</dbReference>
<keyword evidence="3" id="KW-1133">Transmembrane helix</keyword>
<protein>
    <recommendedName>
        <fullName evidence="1">diguanylate cyclase</fullName>
        <ecNumber evidence="1">2.7.7.65</ecNumber>
    </recommendedName>
</protein>
<feature type="domain" description="GGDEF" evidence="4">
    <location>
        <begin position="239"/>
        <end position="368"/>
    </location>
</feature>
<name>A0A1I5PT16_9SPHN</name>
<evidence type="ECO:0000259" key="4">
    <source>
        <dbReference type="PROSITE" id="PS50887"/>
    </source>
</evidence>
<organism evidence="5 6">
    <name type="scientific">Qipengyuania nanhaisediminis</name>
    <dbReference type="NCBI Taxonomy" id="604088"/>
    <lineage>
        <taxon>Bacteria</taxon>
        <taxon>Pseudomonadati</taxon>
        <taxon>Pseudomonadota</taxon>
        <taxon>Alphaproteobacteria</taxon>
        <taxon>Sphingomonadales</taxon>
        <taxon>Erythrobacteraceae</taxon>
        <taxon>Qipengyuania</taxon>
    </lineage>
</organism>
<dbReference type="EMBL" id="FOWZ01000004">
    <property type="protein sequence ID" value="SFP37089.1"/>
    <property type="molecule type" value="Genomic_DNA"/>
</dbReference>
<dbReference type="InterPro" id="IPR050469">
    <property type="entry name" value="Diguanylate_Cyclase"/>
</dbReference>
<dbReference type="Gene3D" id="3.30.70.270">
    <property type="match status" value="1"/>
</dbReference>
<evidence type="ECO:0000256" key="2">
    <source>
        <dbReference type="ARBA" id="ARBA00034247"/>
    </source>
</evidence>
<comment type="catalytic activity">
    <reaction evidence="2">
        <text>2 GTP = 3',3'-c-di-GMP + 2 diphosphate</text>
        <dbReference type="Rhea" id="RHEA:24898"/>
        <dbReference type="ChEBI" id="CHEBI:33019"/>
        <dbReference type="ChEBI" id="CHEBI:37565"/>
        <dbReference type="ChEBI" id="CHEBI:58805"/>
        <dbReference type="EC" id="2.7.7.65"/>
    </reaction>
</comment>
<dbReference type="SUPFAM" id="SSF55073">
    <property type="entry name" value="Nucleotide cyclase"/>
    <property type="match status" value="1"/>
</dbReference>
<accession>A0A1I5PT16</accession>
<gene>
    <name evidence="5" type="ORF">SAMN04488060_2615</name>
</gene>
<sequence>MDTGAHIGRTDLPLAIAAAVAFCAAVAAALVSSVIALALAGLGLGLLLFRNSRRSRRLASRNRQLARNVAHLEVAEGLAGIGRWCVELPEERHIWSEEMCHIAGLPRDTAPTHQLLARLMPDGLSQLRTTLGAHAIDPMPYVVEFDVVLRTGEERVLRARARNDFGPDGERERVFMVVRDVTEDYAVVRQVEEEKKRALELAAEAQKEANTDALTGLASRRAIMASLDRSIIEAQRSQSDYSIVIFDIDHFKQINDRHGHTVGDRVLSHLSEIVVRQARGADHVGRVGGEEFLWLLPDCDAKAAFDAAERLRWAIEAGTHSAPIPEITISAGYATLVPGEGALTLFARADAALYEAKRKGRNRVADAA</sequence>
<dbReference type="InterPro" id="IPR000160">
    <property type="entry name" value="GGDEF_dom"/>
</dbReference>
<dbReference type="InterPro" id="IPR035965">
    <property type="entry name" value="PAS-like_dom_sf"/>
</dbReference>
<dbReference type="PANTHER" id="PTHR45138">
    <property type="entry name" value="REGULATORY COMPONENTS OF SENSORY TRANSDUCTION SYSTEM"/>
    <property type="match status" value="1"/>
</dbReference>
<dbReference type="RefSeq" id="WP_090482564.1">
    <property type="nucleotide sequence ID" value="NZ_FOWZ01000004.1"/>
</dbReference>
<evidence type="ECO:0000313" key="6">
    <source>
        <dbReference type="Proteomes" id="UP000199331"/>
    </source>
</evidence>
<dbReference type="STRING" id="604088.SAMN04488060_2615"/>
<dbReference type="EC" id="2.7.7.65" evidence="1"/>
<dbReference type="AlphaFoldDB" id="A0A1I5PT16"/>
<feature type="transmembrane region" description="Helical" evidence="3">
    <location>
        <begin position="16"/>
        <end position="49"/>
    </location>
</feature>
<evidence type="ECO:0000256" key="1">
    <source>
        <dbReference type="ARBA" id="ARBA00012528"/>
    </source>
</evidence>
<dbReference type="NCBIfam" id="TIGR00254">
    <property type="entry name" value="GGDEF"/>
    <property type="match status" value="1"/>
</dbReference>
<keyword evidence="3" id="KW-0812">Transmembrane</keyword>
<keyword evidence="3" id="KW-0472">Membrane</keyword>
<dbReference type="InterPro" id="IPR029787">
    <property type="entry name" value="Nucleotide_cyclase"/>
</dbReference>
<dbReference type="GO" id="GO:0052621">
    <property type="term" value="F:diguanylate cyclase activity"/>
    <property type="evidence" value="ECO:0007669"/>
    <property type="project" value="UniProtKB-EC"/>
</dbReference>
<dbReference type="Gene3D" id="3.30.450.20">
    <property type="entry name" value="PAS domain"/>
    <property type="match status" value="1"/>
</dbReference>
<keyword evidence="6" id="KW-1185">Reference proteome</keyword>
<dbReference type="InterPro" id="IPR043128">
    <property type="entry name" value="Rev_trsase/Diguanyl_cyclase"/>
</dbReference>
<dbReference type="SUPFAM" id="SSF55785">
    <property type="entry name" value="PYP-like sensor domain (PAS domain)"/>
    <property type="match status" value="1"/>
</dbReference>
<dbReference type="PROSITE" id="PS50887">
    <property type="entry name" value="GGDEF"/>
    <property type="match status" value="1"/>
</dbReference>
<dbReference type="Proteomes" id="UP000199331">
    <property type="component" value="Unassembled WGS sequence"/>
</dbReference>
<evidence type="ECO:0000313" key="5">
    <source>
        <dbReference type="EMBL" id="SFP37089.1"/>
    </source>
</evidence>
<dbReference type="PANTHER" id="PTHR45138:SF9">
    <property type="entry name" value="DIGUANYLATE CYCLASE DGCM-RELATED"/>
    <property type="match status" value="1"/>
</dbReference>
<evidence type="ECO:0000256" key="3">
    <source>
        <dbReference type="SAM" id="Phobius"/>
    </source>
</evidence>
<reference evidence="6" key="1">
    <citation type="submission" date="2016-10" db="EMBL/GenBank/DDBJ databases">
        <authorList>
            <person name="Varghese N."/>
            <person name="Submissions S."/>
        </authorList>
    </citation>
    <scope>NUCLEOTIDE SEQUENCE [LARGE SCALE GENOMIC DNA]</scope>
    <source>
        <strain evidence="6">CGMCC 1.7715</strain>
    </source>
</reference>
<dbReference type="OrthoDB" id="9812260at2"/>
<dbReference type="SMART" id="SM00267">
    <property type="entry name" value="GGDEF"/>
    <property type="match status" value="1"/>
</dbReference>
<dbReference type="Pfam" id="PF00990">
    <property type="entry name" value="GGDEF"/>
    <property type="match status" value="1"/>
</dbReference>
<dbReference type="CDD" id="cd01949">
    <property type="entry name" value="GGDEF"/>
    <property type="match status" value="1"/>
</dbReference>
<proteinExistence type="predicted"/>